<keyword evidence="4 5" id="KW-0472">Membrane</keyword>
<dbReference type="PANTHER" id="PTHR31465:SF9">
    <property type="entry name" value="SPHINGOID LONG-CHAIN BASE TRANSPORTER RSB1"/>
    <property type="match status" value="1"/>
</dbReference>
<name>A0A8H6U0V5_9AGAR</name>
<feature type="transmembrane region" description="Helical" evidence="5">
    <location>
        <begin position="250"/>
        <end position="274"/>
    </location>
</feature>
<comment type="subcellular location">
    <subcellularLocation>
        <location evidence="1">Membrane</location>
        <topology evidence="1">Multi-pass membrane protein</topology>
    </subcellularLocation>
</comment>
<dbReference type="GO" id="GO:0005886">
    <property type="term" value="C:plasma membrane"/>
    <property type="evidence" value="ECO:0007669"/>
    <property type="project" value="TreeGrafter"/>
</dbReference>
<accession>A0A8H6U0V5</accession>
<dbReference type="Proteomes" id="UP000620124">
    <property type="component" value="Unassembled WGS sequence"/>
</dbReference>
<dbReference type="InterPro" id="IPR007568">
    <property type="entry name" value="RTA1"/>
</dbReference>
<feature type="transmembrane region" description="Helical" evidence="5">
    <location>
        <begin position="167"/>
        <end position="189"/>
    </location>
</feature>
<comment type="caution">
    <text evidence="6">The sequence shown here is derived from an EMBL/GenBank/DDBJ whole genome shotgun (WGS) entry which is preliminary data.</text>
</comment>
<sequence length="300" mass="32760">MSSFNSTVSQAEHLSAYGYVPHTGVAILYLALFGISTLLHAVQAVYFRTWWMFPTAFLCGIGELIGWSGRLWSSFFSTGRRPLHDAVITTTIIAPTPLIAVNFILLSRIVARLGPCYSRLTPRLYTRIFLTCDIIALIVQGGGGGIAASSHKIKTINLGGNIMLGGIIFQFVALTAYTALGADFLRHYASATPVRAQISGSERGVLDSRLRLMISALSFSTLVLFARSIYRMAELADGWTGRIITTEVYFNVFDAGMVTLAIFTMNIAHPGMLLGSPKDETKRKLMMMKQISSGSQESLV</sequence>
<feature type="transmembrane region" description="Helical" evidence="5">
    <location>
        <begin position="49"/>
        <end position="67"/>
    </location>
</feature>
<gene>
    <name evidence="6" type="ORF">MVEN_02640500</name>
</gene>
<dbReference type="AlphaFoldDB" id="A0A8H6U0V5"/>
<evidence type="ECO:0000256" key="2">
    <source>
        <dbReference type="ARBA" id="ARBA00022692"/>
    </source>
</evidence>
<proteinExistence type="predicted"/>
<reference evidence="6" key="1">
    <citation type="submission" date="2020-05" db="EMBL/GenBank/DDBJ databases">
        <title>Mycena genomes resolve the evolution of fungal bioluminescence.</title>
        <authorList>
            <person name="Tsai I.J."/>
        </authorList>
    </citation>
    <scope>NUCLEOTIDE SEQUENCE</scope>
    <source>
        <strain evidence="6">CCC161011</strain>
    </source>
</reference>
<feature type="transmembrane region" description="Helical" evidence="5">
    <location>
        <begin position="128"/>
        <end position="147"/>
    </location>
</feature>
<feature type="transmembrane region" description="Helical" evidence="5">
    <location>
        <begin position="210"/>
        <end position="230"/>
    </location>
</feature>
<keyword evidence="2 5" id="KW-0812">Transmembrane</keyword>
<keyword evidence="7" id="KW-1185">Reference proteome</keyword>
<feature type="transmembrane region" description="Helical" evidence="5">
    <location>
        <begin position="87"/>
        <end position="107"/>
    </location>
</feature>
<dbReference type="Pfam" id="PF04479">
    <property type="entry name" value="RTA1"/>
    <property type="match status" value="1"/>
</dbReference>
<evidence type="ECO:0000313" key="7">
    <source>
        <dbReference type="Proteomes" id="UP000620124"/>
    </source>
</evidence>
<evidence type="ECO:0000256" key="3">
    <source>
        <dbReference type="ARBA" id="ARBA00022989"/>
    </source>
</evidence>
<feature type="transmembrane region" description="Helical" evidence="5">
    <location>
        <begin position="20"/>
        <end position="42"/>
    </location>
</feature>
<organism evidence="6 7">
    <name type="scientific">Mycena venus</name>
    <dbReference type="NCBI Taxonomy" id="2733690"/>
    <lineage>
        <taxon>Eukaryota</taxon>
        <taxon>Fungi</taxon>
        <taxon>Dikarya</taxon>
        <taxon>Basidiomycota</taxon>
        <taxon>Agaricomycotina</taxon>
        <taxon>Agaricomycetes</taxon>
        <taxon>Agaricomycetidae</taxon>
        <taxon>Agaricales</taxon>
        <taxon>Marasmiineae</taxon>
        <taxon>Mycenaceae</taxon>
        <taxon>Mycena</taxon>
    </lineage>
</organism>
<evidence type="ECO:0000256" key="4">
    <source>
        <dbReference type="ARBA" id="ARBA00023136"/>
    </source>
</evidence>
<keyword evidence="3 5" id="KW-1133">Transmembrane helix</keyword>
<dbReference type="GO" id="GO:0000324">
    <property type="term" value="C:fungal-type vacuole"/>
    <property type="evidence" value="ECO:0007669"/>
    <property type="project" value="TreeGrafter"/>
</dbReference>
<dbReference type="PANTHER" id="PTHR31465">
    <property type="entry name" value="PROTEIN RTA1-RELATED"/>
    <property type="match status" value="1"/>
</dbReference>
<dbReference type="EMBL" id="JACAZI010000056">
    <property type="protein sequence ID" value="KAF7325255.1"/>
    <property type="molecule type" value="Genomic_DNA"/>
</dbReference>
<evidence type="ECO:0000256" key="5">
    <source>
        <dbReference type="SAM" id="Phobius"/>
    </source>
</evidence>
<evidence type="ECO:0000313" key="6">
    <source>
        <dbReference type="EMBL" id="KAF7325255.1"/>
    </source>
</evidence>
<evidence type="ECO:0000256" key="1">
    <source>
        <dbReference type="ARBA" id="ARBA00004141"/>
    </source>
</evidence>
<protein>
    <submittedName>
        <fullName evidence="6">RTA1-like protein</fullName>
    </submittedName>
</protein>
<dbReference type="OrthoDB" id="3358017at2759"/>